<gene>
    <name evidence="2" type="ORF">MARIT_0210</name>
</gene>
<dbReference type="RefSeq" id="WP_024740308.1">
    <property type="nucleotide sequence ID" value="NZ_BAUG01000005.1"/>
</dbReference>
<keyword evidence="1" id="KW-0175">Coiled coil</keyword>
<accession>A0A2H1E5T5</accession>
<dbReference type="OrthoDB" id="1115172at2"/>
<reference evidence="2 3" key="1">
    <citation type="submission" date="2016-11" db="EMBL/GenBank/DDBJ databases">
        <authorList>
            <person name="Jaros S."/>
            <person name="Januszkiewicz K."/>
            <person name="Wedrychowicz H."/>
        </authorList>
    </citation>
    <scope>NUCLEOTIDE SEQUENCE [LARGE SCALE GENOMIC DNA]</scope>
    <source>
        <strain evidence="2">NCIMB 2154T</strain>
    </source>
</reference>
<sequence>MTYNKKKNITVIVLSLLVLFLLFYSLKKTRDYSNLDTIFQEEKNELKNELSEIIKDYTDVVVRKKNLSKRLRIELKKMIDLRDSVKNINVKNYKLIGKYRRKIITLERQNRNLFAKVDSLNVLNDDLKQENIVVKEVLNQKKSINETLKKENRLLEEKQRILQAKVAGAGILKTGSIKVAAVKERSSGKLTITSKSRRTDAFKINFDLLENPFSEAGSKHVYIQIKDEDKNVVAPKGKMKLKNGSNVVYSDSIIVNYTNHKLSLLSLVLVNRDNINKGKYTVSTFVDGAFSGNTTLKLK</sequence>
<organism evidence="2 3">
    <name type="scientific">Tenacibaculum maritimum NCIMB 2154</name>
    <dbReference type="NCBI Taxonomy" id="1349785"/>
    <lineage>
        <taxon>Bacteria</taxon>
        <taxon>Pseudomonadati</taxon>
        <taxon>Bacteroidota</taxon>
        <taxon>Flavobacteriia</taxon>
        <taxon>Flavobacteriales</taxon>
        <taxon>Flavobacteriaceae</taxon>
        <taxon>Tenacibaculum</taxon>
    </lineage>
</organism>
<evidence type="ECO:0000313" key="3">
    <source>
        <dbReference type="Proteomes" id="UP000231564"/>
    </source>
</evidence>
<dbReference type="Proteomes" id="UP000231564">
    <property type="component" value="Chromosome MARIT"/>
</dbReference>
<name>A0A2H1E5T5_9FLAO</name>
<dbReference type="GeneID" id="47721815"/>
<proteinExistence type="predicted"/>
<dbReference type="STRING" id="1349785.GCA_000509405_02441"/>
<protein>
    <submittedName>
        <fullName evidence="2">Uncharacterized protein</fullName>
    </submittedName>
</protein>
<dbReference type="AlphaFoldDB" id="A0A2H1E5T5"/>
<feature type="coiled-coil region" evidence="1">
    <location>
        <begin position="110"/>
        <end position="165"/>
    </location>
</feature>
<keyword evidence="3" id="KW-1185">Reference proteome</keyword>
<evidence type="ECO:0000313" key="2">
    <source>
        <dbReference type="EMBL" id="SFZ80120.1"/>
    </source>
</evidence>
<evidence type="ECO:0000256" key="1">
    <source>
        <dbReference type="SAM" id="Coils"/>
    </source>
</evidence>
<dbReference type="EMBL" id="LT634361">
    <property type="protein sequence ID" value="SFZ80120.1"/>
    <property type="molecule type" value="Genomic_DNA"/>
</dbReference>
<dbReference type="KEGG" id="tmar:MARIT_0210"/>